<dbReference type="EMBL" id="CP012109">
    <property type="protein sequence ID" value="AKQ66430.1"/>
    <property type="molecule type" value="Genomic_DNA"/>
</dbReference>
<keyword evidence="1" id="KW-1133">Transmembrane helix</keyword>
<gene>
    <name evidence="2" type="ORF">A176_003342</name>
</gene>
<keyword evidence="3" id="KW-1185">Reference proteome</keyword>
<dbReference type="STRING" id="1297742.A176_003342"/>
<feature type="transmembrane region" description="Helical" evidence="1">
    <location>
        <begin position="123"/>
        <end position="145"/>
    </location>
</feature>
<dbReference type="eggNOG" id="ENOG5030X71">
    <property type="taxonomic scope" value="Bacteria"/>
</dbReference>
<accession>A0A0H4WYJ8</accession>
<dbReference type="PATRIC" id="fig|1297742.4.peg.3370"/>
<dbReference type="AlphaFoldDB" id="A0A0H4WYJ8"/>
<feature type="transmembrane region" description="Helical" evidence="1">
    <location>
        <begin position="79"/>
        <end position="103"/>
    </location>
</feature>
<feature type="transmembrane region" description="Helical" evidence="1">
    <location>
        <begin position="14"/>
        <end position="37"/>
    </location>
</feature>
<dbReference type="OrthoDB" id="8781707at2"/>
<dbReference type="Proteomes" id="UP000009026">
    <property type="component" value="Chromosome"/>
</dbReference>
<sequence>MNAFLDTILAFPTAIFTIVLGVVMTYWLFVIVGAVGIDVFDADVSLDGDISVEGAGKALGSAKALAGSDADFDVDGGGILAAMGFAGIPITVSVSFVVFIAWFLSVMSAQPLNEALGGVLPSWLLNSGLGLACFAAGTVTAGFAVRPLRPVFVAKRAPGRDSLMGRVCTISSGSVTARTGHATFEDGGAGVILNVVCAKPNELKRGQPALILAYDAERRVYEVEPVDWLLPEEQAQLQDPARAAALARVKARG</sequence>
<organism evidence="2 3">
    <name type="scientific">Pseudomyxococcus hansupus</name>
    <dbReference type="NCBI Taxonomy" id="1297742"/>
    <lineage>
        <taxon>Bacteria</taxon>
        <taxon>Pseudomonadati</taxon>
        <taxon>Myxococcota</taxon>
        <taxon>Myxococcia</taxon>
        <taxon>Myxococcales</taxon>
        <taxon>Cystobacterineae</taxon>
        <taxon>Myxococcaceae</taxon>
        <taxon>Pseudomyxococcus</taxon>
    </lineage>
</organism>
<evidence type="ECO:0000313" key="2">
    <source>
        <dbReference type="EMBL" id="AKQ66430.1"/>
    </source>
</evidence>
<name>A0A0H4WYJ8_9BACT</name>
<keyword evidence="1" id="KW-0812">Transmembrane</keyword>
<keyword evidence="1" id="KW-0472">Membrane</keyword>
<protein>
    <submittedName>
        <fullName evidence="2">Rossmann fold nucleotide-binding protein Smf</fullName>
    </submittedName>
</protein>
<proteinExistence type="predicted"/>
<reference evidence="2 3" key="1">
    <citation type="journal article" date="2016" name="PLoS ONE">
        <title>Complete Genome Sequence and Comparative Genomics of a Novel Myxobacterium Myxococcus hansupus.</title>
        <authorList>
            <person name="Sharma G."/>
            <person name="Narwani T."/>
            <person name="Subramanian S."/>
        </authorList>
    </citation>
    <scope>NUCLEOTIDE SEQUENCE [LARGE SCALE GENOMIC DNA]</scope>
    <source>
        <strain evidence="3">mixupus</strain>
    </source>
</reference>
<evidence type="ECO:0000313" key="3">
    <source>
        <dbReference type="Proteomes" id="UP000009026"/>
    </source>
</evidence>
<evidence type="ECO:0000256" key="1">
    <source>
        <dbReference type="SAM" id="Phobius"/>
    </source>
</evidence>
<dbReference type="RefSeq" id="WP_002639640.1">
    <property type="nucleotide sequence ID" value="NZ_CP012109.1"/>
</dbReference>
<dbReference type="KEGG" id="mym:A176_003342"/>